<comment type="caution">
    <text evidence="2">The sequence shown here is derived from an EMBL/GenBank/DDBJ whole genome shotgun (WGS) entry which is preliminary data.</text>
</comment>
<evidence type="ECO:0000313" key="3">
    <source>
        <dbReference type="Proteomes" id="UP001161017"/>
    </source>
</evidence>
<evidence type="ECO:0000313" key="2">
    <source>
        <dbReference type="EMBL" id="MDI1485025.1"/>
    </source>
</evidence>
<name>A0AA43TS96_9LECA</name>
<feature type="compositionally biased region" description="Basic and acidic residues" evidence="1">
    <location>
        <begin position="52"/>
        <end position="69"/>
    </location>
</feature>
<feature type="compositionally biased region" description="Pro residues" evidence="1">
    <location>
        <begin position="81"/>
        <end position="108"/>
    </location>
</feature>
<feature type="region of interest" description="Disordered" evidence="1">
    <location>
        <begin position="231"/>
        <end position="263"/>
    </location>
</feature>
<feature type="region of interest" description="Disordered" evidence="1">
    <location>
        <begin position="40"/>
        <end position="119"/>
    </location>
</feature>
<evidence type="ECO:0000256" key="1">
    <source>
        <dbReference type="SAM" id="MobiDB-lite"/>
    </source>
</evidence>
<evidence type="ECO:0008006" key="4">
    <source>
        <dbReference type="Google" id="ProtNLM"/>
    </source>
</evidence>
<dbReference type="Proteomes" id="UP001161017">
    <property type="component" value="Unassembled WGS sequence"/>
</dbReference>
<protein>
    <recommendedName>
        <fullName evidence="4">Letm1 RBD domain-containing protein</fullName>
    </recommendedName>
</protein>
<reference evidence="2" key="1">
    <citation type="journal article" date="2023" name="Genome Biol. Evol.">
        <title>First Whole Genome Sequence and Flow Cytometry Genome Size Data for the Lichen-Forming Fungus Ramalina farinacea (Ascomycota).</title>
        <authorList>
            <person name="Llewellyn T."/>
            <person name="Mian S."/>
            <person name="Hill R."/>
            <person name="Leitch I.J."/>
            <person name="Gaya E."/>
        </authorList>
    </citation>
    <scope>NUCLEOTIDE SEQUENCE</scope>
    <source>
        <strain evidence="2">LIQ254RAFAR</strain>
    </source>
</reference>
<dbReference type="AlphaFoldDB" id="A0AA43TS96"/>
<sequence length="385" mass="42929">MLQACRKQCSARASHAVLKNRLPPIQLPIQLPVQLSIQLRKQTTAASPQPYKKRESSPPKTKPFPEKKAASQVLKTLHPAANPPKPNNSPPPSPHPINPPPQPSPHPLNLPTRSPSTSKPRHLFSLGKAYLAFYKTGLKNLYHNTTLIRRSTNSLLTSPTSLTNALAHQKLSRAEYFLITRTKSDCTRIPLFLVVFACCGEFTPLLVPFISPVIPRCVWVPVQWEKMRRKGGERRRRLEAEERGGVERVHDEEEKEKGGKGDGVTTAAPNIHLRIEALDKNVEISNDLGMIGARINAWPRLLDRVFGWLPRSVLLGRVSGTAQALVVDDFAIEREGGVGALVDEEVEMAMDARGQDVLGKEGKELRERLEECVKTHAYLLEETRV</sequence>
<feature type="compositionally biased region" description="Basic and acidic residues" evidence="1">
    <location>
        <begin position="236"/>
        <end position="260"/>
    </location>
</feature>
<keyword evidence="3" id="KW-1185">Reference proteome</keyword>
<proteinExistence type="predicted"/>
<accession>A0AA43TS96</accession>
<organism evidence="2 3">
    <name type="scientific">Ramalina farinacea</name>
    <dbReference type="NCBI Taxonomy" id="258253"/>
    <lineage>
        <taxon>Eukaryota</taxon>
        <taxon>Fungi</taxon>
        <taxon>Dikarya</taxon>
        <taxon>Ascomycota</taxon>
        <taxon>Pezizomycotina</taxon>
        <taxon>Lecanoromycetes</taxon>
        <taxon>OSLEUM clade</taxon>
        <taxon>Lecanoromycetidae</taxon>
        <taxon>Lecanorales</taxon>
        <taxon>Lecanorineae</taxon>
        <taxon>Ramalinaceae</taxon>
        <taxon>Ramalina</taxon>
    </lineage>
</organism>
<gene>
    <name evidence="2" type="ORF">OHK93_000159</name>
</gene>
<dbReference type="EMBL" id="JAPUFD010000001">
    <property type="protein sequence ID" value="MDI1485025.1"/>
    <property type="molecule type" value="Genomic_DNA"/>
</dbReference>